<keyword evidence="16" id="KW-0739">Sodium transport</keyword>
<accession>A0A1Q3FVK0</accession>
<evidence type="ECO:0000256" key="12">
    <source>
        <dbReference type="ARBA" id="ARBA00022989"/>
    </source>
</evidence>
<dbReference type="InterPro" id="IPR004837">
    <property type="entry name" value="NaCa_Exmemb"/>
</dbReference>
<comment type="subcellular location">
    <subcellularLocation>
        <location evidence="1">Membrane</location>
        <topology evidence="1">Multi-pass membrane protein</topology>
    </subcellularLocation>
</comment>
<keyword evidence="15 17" id="KW-0472">Membrane</keyword>
<keyword evidence="8" id="KW-0732">Signal</keyword>
<feature type="transmembrane region" description="Helical" evidence="17">
    <location>
        <begin position="551"/>
        <end position="573"/>
    </location>
</feature>
<keyword evidence="7 17" id="KW-0812">Transmembrane</keyword>
<evidence type="ECO:0000256" key="9">
    <source>
        <dbReference type="ARBA" id="ARBA00022837"/>
    </source>
</evidence>
<dbReference type="InterPro" id="IPR004481">
    <property type="entry name" value="K/Na/Ca-exchanger"/>
</dbReference>
<feature type="transmembrane region" description="Helical" evidence="17">
    <location>
        <begin position="513"/>
        <end position="531"/>
    </location>
</feature>
<dbReference type="GO" id="GO:0005262">
    <property type="term" value="F:calcium channel activity"/>
    <property type="evidence" value="ECO:0007669"/>
    <property type="project" value="TreeGrafter"/>
</dbReference>
<keyword evidence="13" id="KW-0915">Sodium</keyword>
<feature type="transmembrane region" description="Helical" evidence="17">
    <location>
        <begin position="446"/>
        <end position="473"/>
    </location>
</feature>
<feature type="transmembrane region" description="Helical" evidence="17">
    <location>
        <begin position="479"/>
        <end position="501"/>
    </location>
</feature>
<keyword evidence="3" id="KW-0813">Transport</keyword>
<dbReference type="AlphaFoldDB" id="A0A1Q3FVK0"/>
<dbReference type="FunFam" id="1.20.1420.30:FF:000009">
    <property type="entry name" value="sodium/potassium/calcium exchanger 5 isoform X2"/>
    <property type="match status" value="1"/>
</dbReference>
<dbReference type="NCBIfam" id="TIGR00367">
    <property type="entry name" value="calcium/sodium antiporter"/>
    <property type="match status" value="1"/>
</dbReference>
<dbReference type="GO" id="GO:0008273">
    <property type="term" value="F:calcium, potassium:sodium antiporter activity"/>
    <property type="evidence" value="ECO:0007669"/>
    <property type="project" value="TreeGrafter"/>
</dbReference>
<organism evidence="19">
    <name type="scientific">Culex tarsalis</name>
    <name type="common">Encephalitis mosquito</name>
    <dbReference type="NCBI Taxonomy" id="7177"/>
    <lineage>
        <taxon>Eukaryota</taxon>
        <taxon>Metazoa</taxon>
        <taxon>Ecdysozoa</taxon>
        <taxon>Arthropoda</taxon>
        <taxon>Hexapoda</taxon>
        <taxon>Insecta</taxon>
        <taxon>Pterygota</taxon>
        <taxon>Neoptera</taxon>
        <taxon>Endopterygota</taxon>
        <taxon>Diptera</taxon>
        <taxon>Nematocera</taxon>
        <taxon>Culicoidea</taxon>
        <taxon>Culicidae</taxon>
        <taxon>Culicinae</taxon>
        <taxon>Culicini</taxon>
        <taxon>Culex</taxon>
        <taxon>Culex</taxon>
    </lineage>
</organism>
<keyword evidence="11" id="KW-0630">Potassium</keyword>
<sequence length="611" mass="68340">MRTLRGANVSRLAYVVPAAAAVLIITTLTGVHCMVPDLSQLEELPETYHPQPISTSNPPQWYPLDPTFPNRSNDTSVNIQHVSASGFSPAHLTLDERIELEKNTWHWYPYQRINYKVLEDGRKVELFCEGGSAMDDLPDDAFTQEQRLQGAIVLHFIAAIYFFTFLAYVVGEYFLPAVECICEDLKLTQDVAAATFMAIAGTTPEFFTNTISTFVADSEMGIGTIMGSLLFNTLGVAAIAGLATRKPVQLDWWPITRDSIVFAIHVGILIGFAWDGRIHWYESVVIMILLVNYFVVMFQNKRIMKFAKKYIEVKWNLCGRVIRNIEADEQAAAEEAAAKAAEQGQTPQKAPIPTVAQRIQQRPSFRLSTASILSDQMAEKPLKVGELQIPSRHVLPDPDDHPDMTLWRISNETWLRLIWWFYSWPIRFVLTFTIPNPLIMRRLYPLTFIMCIIFIGLTSFLVFWMVAIIGYTFGIPDTIMGLTFLAMGGCMPEAIAAVLVIRTGNGAMGVSNALGANSLSILFSLGLPWFIRTMADGASSKNAYVVIASYGMQYSIVALLFAIASLYIAVYVAKFKLRKRLGLVLFACYGVLVTFMLLNELDIFFASGNKC</sequence>
<feature type="transmembrane region" description="Helical" evidence="17">
    <location>
        <begin position="12"/>
        <end position="35"/>
    </location>
</feature>
<dbReference type="EMBL" id="GFDL01003405">
    <property type="protein sequence ID" value="JAV31640.1"/>
    <property type="molecule type" value="Transcribed_RNA"/>
</dbReference>
<dbReference type="GO" id="GO:0006874">
    <property type="term" value="P:intracellular calcium ion homeostasis"/>
    <property type="evidence" value="ECO:0007669"/>
    <property type="project" value="TreeGrafter"/>
</dbReference>
<dbReference type="InterPro" id="IPR044880">
    <property type="entry name" value="NCX_ion-bd_dom_sf"/>
</dbReference>
<evidence type="ECO:0000259" key="18">
    <source>
        <dbReference type="Pfam" id="PF01699"/>
    </source>
</evidence>
<dbReference type="PANTHER" id="PTHR10846:SF2">
    <property type="entry name" value="RE48874P"/>
    <property type="match status" value="1"/>
</dbReference>
<keyword evidence="4" id="KW-0050">Antiport</keyword>
<evidence type="ECO:0000256" key="2">
    <source>
        <dbReference type="ARBA" id="ARBA00005364"/>
    </source>
</evidence>
<evidence type="ECO:0000256" key="1">
    <source>
        <dbReference type="ARBA" id="ARBA00004141"/>
    </source>
</evidence>
<keyword evidence="12 17" id="KW-1133">Transmembrane helix</keyword>
<keyword evidence="14" id="KW-0406">Ion transport</keyword>
<evidence type="ECO:0000256" key="17">
    <source>
        <dbReference type="SAM" id="Phobius"/>
    </source>
</evidence>
<reference evidence="19" key="1">
    <citation type="submission" date="2017-01" db="EMBL/GenBank/DDBJ databases">
        <title>A deep insight into the sialotranscriptome of adult male and female Cluex tarsalis mosquitoes.</title>
        <authorList>
            <person name="Ribeiro J.M."/>
            <person name="Moreira F."/>
            <person name="Bernard K.A."/>
            <person name="Calvo E."/>
        </authorList>
    </citation>
    <scope>NUCLEOTIDE SEQUENCE</scope>
    <source>
        <strain evidence="19">Kern County</strain>
        <tissue evidence="19">Salivary glands</tissue>
    </source>
</reference>
<dbReference type="Gene3D" id="1.20.1420.30">
    <property type="entry name" value="NCX, central ion-binding region"/>
    <property type="match status" value="2"/>
</dbReference>
<evidence type="ECO:0000256" key="10">
    <source>
        <dbReference type="ARBA" id="ARBA00022847"/>
    </source>
</evidence>
<evidence type="ECO:0000256" key="8">
    <source>
        <dbReference type="ARBA" id="ARBA00022729"/>
    </source>
</evidence>
<keyword evidence="10" id="KW-0769">Symport</keyword>
<feature type="transmembrane region" description="Helical" evidence="17">
    <location>
        <begin position="222"/>
        <end position="243"/>
    </location>
</feature>
<feature type="domain" description="Sodium/calcium exchanger membrane region" evidence="18">
    <location>
        <begin position="156"/>
        <end position="298"/>
    </location>
</feature>
<dbReference type="GO" id="GO:0005886">
    <property type="term" value="C:plasma membrane"/>
    <property type="evidence" value="ECO:0007669"/>
    <property type="project" value="TreeGrafter"/>
</dbReference>
<name>A0A1Q3FVK0_CULTA</name>
<keyword evidence="5" id="KW-0633">Potassium transport</keyword>
<dbReference type="Pfam" id="PF01699">
    <property type="entry name" value="Na_Ca_ex"/>
    <property type="match status" value="2"/>
</dbReference>
<evidence type="ECO:0000256" key="15">
    <source>
        <dbReference type="ARBA" id="ARBA00023136"/>
    </source>
</evidence>
<feature type="transmembrane region" description="Helical" evidence="17">
    <location>
        <begin position="152"/>
        <end position="170"/>
    </location>
</feature>
<keyword evidence="9" id="KW-0106">Calcium</keyword>
<evidence type="ECO:0000256" key="6">
    <source>
        <dbReference type="ARBA" id="ARBA00022568"/>
    </source>
</evidence>
<comment type="similarity">
    <text evidence="2">Belongs to the Ca(2+):cation antiporter (CaCA) (TC 2.A.19) family. SLC24A subfamily.</text>
</comment>
<evidence type="ECO:0000256" key="3">
    <source>
        <dbReference type="ARBA" id="ARBA00022448"/>
    </source>
</evidence>
<protein>
    <submittedName>
        <fullName evidence="19">Putative k+-dependent ca2+/na+ exchanger nckx1</fullName>
    </submittedName>
</protein>
<evidence type="ECO:0000313" key="19">
    <source>
        <dbReference type="EMBL" id="JAV31640.1"/>
    </source>
</evidence>
<evidence type="ECO:0000256" key="4">
    <source>
        <dbReference type="ARBA" id="ARBA00022449"/>
    </source>
</evidence>
<evidence type="ECO:0000256" key="5">
    <source>
        <dbReference type="ARBA" id="ARBA00022538"/>
    </source>
</evidence>
<evidence type="ECO:0000256" key="13">
    <source>
        <dbReference type="ARBA" id="ARBA00023053"/>
    </source>
</evidence>
<keyword evidence="6" id="KW-0109">Calcium transport</keyword>
<feature type="domain" description="Sodium/calcium exchanger membrane region" evidence="18">
    <location>
        <begin position="445"/>
        <end position="597"/>
    </location>
</feature>
<dbReference type="GO" id="GO:0015293">
    <property type="term" value="F:symporter activity"/>
    <property type="evidence" value="ECO:0007669"/>
    <property type="project" value="UniProtKB-KW"/>
</dbReference>
<feature type="transmembrane region" description="Helical" evidence="17">
    <location>
        <begin position="255"/>
        <end position="274"/>
    </location>
</feature>
<feature type="transmembrane region" description="Helical" evidence="17">
    <location>
        <begin position="280"/>
        <end position="298"/>
    </location>
</feature>
<evidence type="ECO:0000256" key="11">
    <source>
        <dbReference type="ARBA" id="ARBA00022958"/>
    </source>
</evidence>
<proteinExistence type="inferred from homology"/>
<evidence type="ECO:0000256" key="16">
    <source>
        <dbReference type="ARBA" id="ARBA00023201"/>
    </source>
</evidence>
<evidence type="ECO:0000256" key="7">
    <source>
        <dbReference type="ARBA" id="ARBA00022692"/>
    </source>
</evidence>
<dbReference type="PANTHER" id="PTHR10846">
    <property type="entry name" value="SODIUM/POTASSIUM/CALCIUM EXCHANGER"/>
    <property type="match status" value="1"/>
</dbReference>
<evidence type="ECO:0000256" key="14">
    <source>
        <dbReference type="ARBA" id="ARBA00023065"/>
    </source>
</evidence>
<feature type="transmembrane region" description="Helical" evidence="17">
    <location>
        <begin position="580"/>
        <end position="598"/>
    </location>
</feature>